<feature type="transmembrane region" description="Helical" evidence="2">
    <location>
        <begin position="175"/>
        <end position="198"/>
    </location>
</feature>
<feature type="compositionally biased region" description="Low complexity" evidence="1">
    <location>
        <begin position="743"/>
        <end position="755"/>
    </location>
</feature>
<organism evidence="4 5">
    <name type="scientific">Aplysia californica</name>
    <name type="common">California sea hare</name>
    <dbReference type="NCBI Taxonomy" id="6500"/>
    <lineage>
        <taxon>Eukaryota</taxon>
        <taxon>Metazoa</taxon>
        <taxon>Spiralia</taxon>
        <taxon>Lophotrochozoa</taxon>
        <taxon>Mollusca</taxon>
        <taxon>Gastropoda</taxon>
        <taxon>Heterobranchia</taxon>
        <taxon>Euthyneura</taxon>
        <taxon>Tectipleura</taxon>
        <taxon>Aplysiida</taxon>
        <taxon>Aplysioidea</taxon>
        <taxon>Aplysiidae</taxon>
        <taxon>Aplysia</taxon>
    </lineage>
</organism>
<gene>
    <name evidence="5" type="primary">LOC101845973</name>
</gene>
<feature type="region of interest" description="Disordered" evidence="1">
    <location>
        <begin position="218"/>
        <end position="273"/>
    </location>
</feature>
<feature type="compositionally biased region" description="Basic and acidic residues" evidence="1">
    <location>
        <begin position="363"/>
        <end position="379"/>
    </location>
</feature>
<keyword evidence="2" id="KW-0812">Transmembrane</keyword>
<evidence type="ECO:0000256" key="1">
    <source>
        <dbReference type="SAM" id="MobiDB-lite"/>
    </source>
</evidence>
<dbReference type="Proteomes" id="UP000694888">
    <property type="component" value="Unplaced"/>
</dbReference>
<protein>
    <submittedName>
        <fullName evidence="5">Uncharacterized protein LOC101845973</fullName>
    </submittedName>
</protein>
<accession>A0ABM1ADV5</accession>
<feature type="chain" id="PRO_5047475316" evidence="3">
    <location>
        <begin position="29"/>
        <end position="770"/>
    </location>
</feature>
<keyword evidence="4" id="KW-1185">Reference proteome</keyword>
<name>A0ABM1ADV5_APLCA</name>
<dbReference type="GeneID" id="101845973"/>
<evidence type="ECO:0000256" key="2">
    <source>
        <dbReference type="SAM" id="Phobius"/>
    </source>
</evidence>
<feature type="compositionally biased region" description="Basic and acidic residues" evidence="1">
    <location>
        <begin position="567"/>
        <end position="584"/>
    </location>
</feature>
<feature type="compositionally biased region" description="Low complexity" evidence="1">
    <location>
        <begin position="664"/>
        <end position="674"/>
    </location>
</feature>
<reference evidence="5" key="1">
    <citation type="submission" date="2025-08" db="UniProtKB">
        <authorList>
            <consortium name="RefSeq"/>
        </authorList>
    </citation>
    <scope>IDENTIFICATION</scope>
</reference>
<proteinExistence type="predicted"/>
<sequence>MMTSKGQMPSPRHWLVCLMVLGAGLATAQKTYDMDEFATCGRTVIVDDSGVRLQGRGNTSPSNPPMECTVHLLSTYREEDGTNKLQVEVEFLKIEDCSVNLDLFNGHRAGANYLQKLGCRSGSTDTHYSTGREITARFTRPDRLIHNEYQFILLFKPFEDRNAVGTNKRVDKLSVGAIIGISLGCLLLVALIILFCWCCCTGRVGRFSVPGWRRNSSPIHKSDDLSRSGLGPGTGSKRGAIDFQDPVVWSTVTTGKYEPGPKAPRNYQNGIPRNNMRIGRQFEREATQQRGQTNSWNNRLSGHDYEPYDVEEDSRRAGQNNGRWKPKKETNIDDVFETDSNASKDTEQTEATVDDATLQKRPLGKEGEGSPKSKRKGDVEIPEEQELEKNSPQLQRYLSMDMSSQPDLDTISSQLHINAGVRARVDDDGSSPSGSLRKKKKGEKSPLSRRRGDGREPDPTVLPPEAFEPIFTKPITGIDYPANRNQNPYGQMAGYPGGFVPYGLIPAGAFMPGPPGTQTYAYAYQTPPQHPGAPGQQGAWVVQNMPTTDGNRRTAFAVEQTISPDGRVKMSTPERRRKHSDQFRRTGNRGSWGSTTRGPDGNRAPDLSVVARGAAPPDPGQGHRSIEMKSGTDPDSGIHTTQVVWRDTVPDATDPKPEDNPQITRKTVTRVTTKSGYGELPPSTALLSGEEDEPAFLSPSGNSRDFMNTTPQHRNALPAASTPATENLAFYTGSNPTVPPPERSSTPTSTHNHPTYNAAIRDRIPIDSTV</sequence>
<feature type="compositionally biased region" description="Polar residues" evidence="1">
    <location>
        <begin position="288"/>
        <end position="300"/>
    </location>
</feature>
<keyword evidence="2" id="KW-1133">Transmembrane helix</keyword>
<evidence type="ECO:0000313" key="4">
    <source>
        <dbReference type="Proteomes" id="UP000694888"/>
    </source>
</evidence>
<keyword evidence="2" id="KW-0472">Membrane</keyword>
<feature type="compositionally biased region" description="Basic and acidic residues" evidence="1">
    <location>
        <begin position="443"/>
        <end position="458"/>
    </location>
</feature>
<feature type="compositionally biased region" description="Polar residues" evidence="1">
    <location>
        <begin position="588"/>
        <end position="597"/>
    </location>
</feature>
<evidence type="ECO:0000256" key="3">
    <source>
        <dbReference type="SAM" id="SignalP"/>
    </source>
</evidence>
<dbReference type="RefSeq" id="XP_012945807.1">
    <property type="nucleotide sequence ID" value="XM_013090353.1"/>
</dbReference>
<feature type="region of interest" description="Disordered" evidence="1">
    <location>
        <begin position="567"/>
        <end position="770"/>
    </location>
</feature>
<feature type="compositionally biased region" description="Polar residues" evidence="1">
    <location>
        <begin position="699"/>
        <end position="713"/>
    </location>
</feature>
<evidence type="ECO:0000313" key="5">
    <source>
        <dbReference type="RefSeq" id="XP_012945807.1"/>
    </source>
</evidence>
<feature type="region of interest" description="Disordered" evidence="1">
    <location>
        <begin position="285"/>
        <end position="391"/>
    </location>
</feature>
<keyword evidence="3" id="KW-0732">Signal</keyword>
<feature type="compositionally biased region" description="Basic and acidic residues" evidence="1">
    <location>
        <begin position="760"/>
        <end position="770"/>
    </location>
</feature>
<feature type="signal peptide" evidence="3">
    <location>
        <begin position="1"/>
        <end position="28"/>
    </location>
</feature>
<feature type="region of interest" description="Disordered" evidence="1">
    <location>
        <begin position="421"/>
        <end position="466"/>
    </location>
</feature>